<dbReference type="EMBL" id="BMKW01000011">
    <property type="protein sequence ID" value="GGJ32015.1"/>
    <property type="molecule type" value="Genomic_DNA"/>
</dbReference>
<reference evidence="1" key="2">
    <citation type="submission" date="2020-09" db="EMBL/GenBank/DDBJ databases">
        <authorList>
            <person name="Sun Q."/>
            <person name="Zhou Y."/>
        </authorList>
    </citation>
    <scope>NUCLEOTIDE SEQUENCE</scope>
    <source>
        <strain evidence="1">CGMCC 1.3617</strain>
    </source>
</reference>
<proteinExistence type="predicted"/>
<comment type="caution">
    <text evidence="1">The sequence shown here is derived from an EMBL/GenBank/DDBJ whole genome shotgun (WGS) entry which is preliminary data.</text>
</comment>
<keyword evidence="2" id="KW-1185">Reference proteome</keyword>
<accession>A0A917KZ39</accession>
<name>A0A917KZ39_9PROT</name>
<dbReference type="Proteomes" id="UP000661507">
    <property type="component" value="Unassembled WGS sequence"/>
</dbReference>
<organism evidence="1 2">
    <name type="scientific">Neoroseomonas lacus</name>
    <dbReference type="NCBI Taxonomy" id="287609"/>
    <lineage>
        <taxon>Bacteria</taxon>
        <taxon>Pseudomonadati</taxon>
        <taxon>Pseudomonadota</taxon>
        <taxon>Alphaproteobacteria</taxon>
        <taxon>Acetobacterales</taxon>
        <taxon>Acetobacteraceae</taxon>
        <taxon>Neoroseomonas</taxon>
    </lineage>
</organism>
<protein>
    <submittedName>
        <fullName evidence="1">Uncharacterized protein</fullName>
    </submittedName>
</protein>
<reference evidence="1" key="1">
    <citation type="journal article" date="2014" name="Int. J. Syst. Evol. Microbiol.">
        <title>Complete genome sequence of Corynebacterium casei LMG S-19264T (=DSM 44701T), isolated from a smear-ripened cheese.</title>
        <authorList>
            <consortium name="US DOE Joint Genome Institute (JGI-PGF)"/>
            <person name="Walter F."/>
            <person name="Albersmeier A."/>
            <person name="Kalinowski J."/>
            <person name="Ruckert C."/>
        </authorList>
    </citation>
    <scope>NUCLEOTIDE SEQUENCE</scope>
    <source>
        <strain evidence="1">CGMCC 1.3617</strain>
    </source>
</reference>
<sequence length="51" mass="5160">MALTGSDVKARFADQGSDGLASSPEICSCFLGSEVDQGARVIRAKGITADG</sequence>
<evidence type="ECO:0000313" key="1">
    <source>
        <dbReference type="EMBL" id="GGJ32015.1"/>
    </source>
</evidence>
<gene>
    <name evidence="1" type="ORF">GCM10011320_44410</name>
</gene>
<evidence type="ECO:0000313" key="2">
    <source>
        <dbReference type="Proteomes" id="UP000661507"/>
    </source>
</evidence>
<dbReference type="AlphaFoldDB" id="A0A917KZ39"/>